<evidence type="ECO:0000313" key="1">
    <source>
        <dbReference type="EMBL" id="DAD86729.1"/>
    </source>
</evidence>
<accession>A0A8S5MWK5</accession>
<dbReference type="EMBL" id="BK015006">
    <property type="protein sequence ID" value="DAD86729.1"/>
    <property type="molecule type" value="Genomic_DNA"/>
</dbReference>
<name>A0A8S5MWK5_9CAUD</name>
<protein>
    <submittedName>
        <fullName evidence="1">Uncharacterized protein</fullName>
    </submittedName>
</protein>
<sequence length="40" mass="4443">MNSFIVIGLKAIIKSLHKTSLIKISLSLLHIDSKVTIYFG</sequence>
<organism evidence="1">
    <name type="scientific">Myoviridae sp. ct3wi9</name>
    <dbReference type="NCBI Taxonomy" id="2826610"/>
    <lineage>
        <taxon>Viruses</taxon>
        <taxon>Duplodnaviria</taxon>
        <taxon>Heunggongvirae</taxon>
        <taxon>Uroviricota</taxon>
        <taxon>Caudoviricetes</taxon>
    </lineage>
</organism>
<reference evidence="1" key="1">
    <citation type="journal article" date="2021" name="Proc. Natl. Acad. Sci. U.S.A.">
        <title>A Catalog of Tens of Thousands of Viruses from Human Metagenomes Reveals Hidden Associations with Chronic Diseases.</title>
        <authorList>
            <person name="Tisza M.J."/>
            <person name="Buck C.B."/>
        </authorList>
    </citation>
    <scope>NUCLEOTIDE SEQUENCE</scope>
    <source>
        <strain evidence="1">Ct3wi9</strain>
    </source>
</reference>
<proteinExistence type="predicted"/>